<dbReference type="AlphaFoldDB" id="A0A162SWJ2"/>
<reference evidence="2 3" key="1">
    <citation type="submission" date="2016-04" db="EMBL/GenBank/DDBJ databases">
        <title>Genome sequence of Clostridium magnum DSM 2767.</title>
        <authorList>
            <person name="Poehlein A."/>
            <person name="Uhlig R."/>
            <person name="Fischer R."/>
            <person name="Bahl H."/>
            <person name="Daniel R."/>
        </authorList>
    </citation>
    <scope>NUCLEOTIDE SEQUENCE [LARGE SCALE GENOMIC DNA]</scope>
    <source>
        <strain evidence="2 3">DSM 2767</strain>
    </source>
</reference>
<keyword evidence="1" id="KW-1133">Transmembrane helix</keyword>
<dbReference type="EMBL" id="LWAE01000002">
    <property type="protein sequence ID" value="KZL91957.1"/>
    <property type="molecule type" value="Genomic_DNA"/>
</dbReference>
<dbReference type="Proteomes" id="UP000076603">
    <property type="component" value="Unassembled WGS sequence"/>
</dbReference>
<protein>
    <submittedName>
        <fullName evidence="2">Uncharacterized protein</fullName>
    </submittedName>
</protein>
<dbReference type="STRING" id="1121326.CLMAG_17630"/>
<evidence type="ECO:0000313" key="2">
    <source>
        <dbReference type="EMBL" id="KZL91957.1"/>
    </source>
</evidence>
<accession>A0A162SWJ2</accession>
<keyword evidence="1" id="KW-0472">Membrane</keyword>
<organism evidence="2 3">
    <name type="scientific">Clostridium magnum DSM 2767</name>
    <dbReference type="NCBI Taxonomy" id="1121326"/>
    <lineage>
        <taxon>Bacteria</taxon>
        <taxon>Bacillati</taxon>
        <taxon>Bacillota</taxon>
        <taxon>Clostridia</taxon>
        <taxon>Eubacteriales</taxon>
        <taxon>Clostridiaceae</taxon>
        <taxon>Clostridium</taxon>
    </lineage>
</organism>
<gene>
    <name evidence="2" type="ORF">CLMAG_17630</name>
</gene>
<comment type="caution">
    <text evidence="2">The sequence shown here is derived from an EMBL/GenBank/DDBJ whole genome shotgun (WGS) entry which is preliminary data.</text>
</comment>
<name>A0A162SWJ2_9CLOT</name>
<proteinExistence type="predicted"/>
<keyword evidence="1" id="KW-0812">Transmembrane</keyword>
<dbReference type="PATRIC" id="fig|1121326.3.peg.1745"/>
<sequence>MVDVIFAAVFFIGFICLKFFVEWCDKQIENKKD</sequence>
<evidence type="ECO:0000313" key="3">
    <source>
        <dbReference type="Proteomes" id="UP000076603"/>
    </source>
</evidence>
<evidence type="ECO:0000256" key="1">
    <source>
        <dbReference type="SAM" id="Phobius"/>
    </source>
</evidence>
<keyword evidence="3" id="KW-1185">Reference proteome</keyword>
<feature type="transmembrane region" description="Helical" evidence="1">
    <location>
        <begin position="6"/>
        <end position="24"/>
    </location>
</feature>